<dbReference type="FunFam" id="1.10.510.10:FF:000846">
    <property type="entry name" value="G-type lectin S-receptor-like serine/threonine-protein kinase SD3-1"/>
    <property type="match status" value="1"/>
</dbReference>
<feature type="domain" description="Protein kinase" evidence="24">
    <location>
        <begin position="522"/>
        <end position="792"/>
    </location>
</feature>
<dbReference type="InterPro" id="IPR000858">
    <property type="entry name" value="S_locus_glycoprot_dom"/>
</dbReference>
<keyword evidence="11 20" id="KW-0418">Kinase</keyword>
<evidence type="ECO:0000256" key="9">
    <source>
        <dbReference type="ARBA" id="ARBA00022737"/>
    </source>
</evidence>
<comment type="similarity">
    <text evidence="20">Belongs to the protein kinase superfamily. Ser/Thr protein kinase family.</text>
</comment>
<evidence type="ECO:0000259" key="24">
    <source>
        <dbReference type="PROSITE" id="PS50011"/>
    </source>
</evidence>
<gene>
    <name evidence="28" type="ORF">SAY86_022453</name>
</gene>
<dbReference type="Pfam" id="PF07714">
    <property type="entry name" value="PK_Tyr_Ser-Thr"/>
    <property type="match status" value="1"/>
</dbReference>
<dbReference type="Gene3D" id="3.30.200.20">
    <property type="entry name" value="Phosphorylase Kinase, domain 1"/>
    <property type="match status" value="1"/>
</dbReference>
<evidence type="ECO:0000256" key="13">
    <source>
        <dbReference type="ARBA" id="ARBA00022989"/>
    </source>
</evidence>
<dbReference type="GO" id="GO:0048544">
    <property type="term" value="P:recognition of pollen"/>
    <property type="evidence" value="ECO:0007669"/>
    <property type="project" value="InterPro"/>
</dbReference>
<dbReference type="Proteomes" id="UP001346149">
    <property type="component" value="Unassembled WGS sequence"/>
</dbReference>
<keyword evidence="6 23" id="KW-0812">Transmembrane</keyword>
<evidence type="ECO:0000256" key="6">
    <source>
        <dbReference type="ARBA" id="ARBA00022692"/>
    </source>
</evidence>
<keyword evidence="16" id="KW-0675">Receptor</keyword>
<feature type="transmembrane region" description="Helical" evidence="23">
    <location>
        <begin position="491"/>
        <end position="514"/>
    </location>
</feature>
<evidence type="ECO:0000256" key="7">
    <source>
        <dbReference type="ARBA" id="ARBA00022729"/>
    </source>
</evidence>
<dbReference type="FunFam" id="2.90.10.10:FF:000016">
    <property type="entry name" value="G-type lectin S-receptor-like serine/threonine-protein kinase"/>
    <property type="match status" value="1"/>
</dbReference>
<dbReference type="Pfam" id="PF00024">
    <property type="entry name" value="PAN_1"/>
    <property type="match status" value="1"/>
</dbReference>
<evidence type="ECO:0000256" key="18">
    <source>
        <dbReference type="ARBA" id="ARBA00047899"/>
    </source>
</evidence>
<proteinExistence type="inferred from homology"/>
<dbReference type="GO" id="GO:0030246">
    <property type="term" value="F:carbohydrate binding"/>
    <property type="evidence" value="ECO:0007669"/>
    <property type="project" value="UniProtKB-KW"/>
</dbReference>
<accession>A0AAN7RAN6</accession>
<evidence type="ECO:0000256" key="5">
    <source>
        <dbReference type="ARBA" id="ARBA00022679"/>
    </source>
</evidence>
<evidence type="ECO:0000256" key="14">
    <source>
        <dbReference type="ARBA" id="ARBA00023136"/>
    </source>
</evidence>
<keyword evidence="9" id="KW-0677">Repeat</keyword>
<evidence type="ECO:0000259" key="27">
    <source>
        <dbReference type="PROSITE" id="PS50948"/>
    </source>
</evidence>
<dbReference type="PANTHER" id="PTHR47974">
    <property type="entry name" value="OS07G0415500 PROTEIN"/>
    <property type="match status" value="1"/>
</dbReference>
<keyword evidence="29" id="KW-1185">Reference proteome</keyword>
<feature type="domain" description="EGF-like" evidence="25">
    <location>
        <begin position="328"/>
        <end position="369"/>
    </location>
</feature>
<dbReference type="PROSITE" id="PS50026">
    <property type="entry name" value="EGF_3"/>
    <property type="match status" value="1"/>
</dbReference>
<dbReference type="GO" id="GO:0005524">
    <property type="term" value="F:ATP binding"/>
    <property type="evidence" value="ECO:0007669"/>
    <property type="project" value="UniProtKB-KW"/>
</dbReference>
<dbReference type="InterPro" id="IPR001245">
    <property type="entry name" value="Ser-Thr/Tyr_kinase_cat_dom"/>
</dbReference>
<feature type="domain" description="Apple" evidence="27">
    <location>
        <begin position="376"/>
        <end position="456"/>
    </location>
</feature>
<dbReference type="SMART" id="SM00108">
    <property type="entry name" value="B_lectin"/>
    <property type="match status" value="1"/>
</dbReference>
<evidence type="ECO:0000256" key="12">
    <source>
        <dbReference type="ARBA" id="ARBA00022840"/>
    </source>
</evidence>
<evidence type="ECO:0000256" key="15">
    <source>
        <dbReference type="ARBA" id="ARBA00023157"/>
    </source>
</evidence>
<dbReference type="GO" id="GO:0005886">
    <property type="term" value="C:plasma membrane"/>
    <property type="evidence" value="ECO:0007669"/>
    <property type="project" value="UniProtKB-SubCell"/>
</dbReference>
<dbReference type="PROSITE" id="PS50927">
    <property type="entry name" value="BULB_LECTIN"/>
    <property type="match status" value="1"/>
</dbReference>
<keyword evidence="13 23" id="KW-1133">Transmembrane helix</keyword>
<dbReference type="EMBL" id="JAXQNO010000008">
    <property type="protein sequence ID" value="KAK4792018.1"/>
    <property type="molecule type" value="Genomic_DNA"/>
</dbReference>
<dbReference type="InterPro" id="IPR000742">
    <property type="entry name" value="EGF"/>
</dbReference>
<evidence type="ECO:0000256" key="8">
    <source>
        <dbReference type="ARBA" id="ARBA00022734"/>
    </source>
</evidence>
<comment type="catalytic activity">
    <reaction evidence="19 20">
        <text>L-seryl-[protein] + ATP = O-phospho-L-seryl-[protein] + ADP + H(+)</text>
        <dbReference type="Rhea" id="RHEA:17989"/>
        <dbReference type="Rhea" id="RHEA-COMP:9863"/>
        <dbReference type="Rhea" id="RHEA-COMP:11604"/>
        <dbReference type="ChEBI" id="CHEBI:15378"/>
        <dbReference type="ChEBI" id="CHEBI:29999"/>
        <dbReference type="ChEBI" id="CHEBI:30616"/>
        <dbReference type="ChEBI" id="CHEBI:83421"/>
        <dbReference type="ChEBI" id="CHEBI:456216"/>
        <dbReference type="EC" id="2.7.11.1"/>
    </reaction>
</comment>
<dbReference type="SUPFAM" id="SSF56112">
    <property type="entry name" value="Protein kinase-like (PK-like)"/>
    <property type="match status" value="1"/>
</dbReference>
<comment type="caution">
    <text evidence="21">Lacks conserved residue(s) required for the propagation of feature annotation.</text>
</comment>
<feature type="transmembrane region" description="Helical" evidence="23">
    <location>
        <begin position="52"/>
        <end position="74"/>
    </location>
</feature>
<evidence type="ECO:0000256" key="19">
    <source>
        <dbReference type="ARBA" id="ARBA00048679"/>
    </source>
</evidence>
<keyword evidence="17" id="KW-0325">Glycoprotein</keyword>
<keyword evidence="15" id="KW-1015">Disulfide bond</keyword>
<comment type="caution">
    <text evidence="28">The sequence shown here is derived from an EMBL/GenBank/DDBJ whole genome shotgun (WGS) entry which is preliminary data.</text>
</comment>
<dbReference type="SUPFAM" id="SSF51110">
    <property type="entry name" value="alpha-D-mannose-specific plant lectins"/>
    <property type="match status" value="1"/>
</dbReference>
<dbReference type="InterPro" id="IPR000719">
    <property type="entry name" value="Prot_kinase_dom"/>
</dbReference>
<dbReference type="AlphaFoldDB" id="A0AAN7RAN6"/>
<dbReference type="PROSITE" id="PS50011">
    <property type="entry name" value="PROTEIN_KINASE_DOM"/>
    <property type="match status" value="1"/>
</dbReference>
<dbReference type="Gene3D" id="2.90.10.10">
    <property type="entry name" value="Bulb-type lectin domain"/>
    <property type="match status" value="2"/>
</dbReference>
<evidence type="ECO:0000256" key="11">
    <source>
        <dbReference type="ARBA" id="ARBA00022777"/>
    </source>
</evidence>
<dbReference type="InterPro" id="IPR003609">
    <property type="entry name" value="Pan_app"/>
</dbReference>
<dbReference type="CDD" id="cd00028">
    <property type="entry name" value="B_lectin"/>
    <property type="match status" value="1"/>
</dbReference>
<evidence type="ECO:0000256" key="10">
    <source>
        <dbReference type="ARBA" id="ARBA00022741"/>
    </source>
</evidence>
<keyword evidence="4 21" id="KW-0245">EGF-like domain</keyword>
<feature type="domain" description="Bulb-type lectin" evidence="26">
    <location>
        <begin position="75"/>
        <end position="200"/>
    </location>
</feature>
<dbReference type="Gene3D" id="1.10.510.10">
    <property type="entry name" value="Transferase(Phosphotransferase) domain 1"/>
    <property type="match status" value="1"/>
</dbReference>
<evidence type="ECO:0000256" key="3">
    <source>
        <dbReference type="ARBA" id="ARBA00022527"/>
    </source>
</evidence>
<name>A0AAN7RAN6_TRANT</name>
<evidence type="ECO:0000259" key="25">
    <source>
        <dbReference type="PROSITE" id="PS50026"/>
    </source>
</evidence>
<dbReference type="InterPro" id="IPR001480">
    <property type="entry name" value="Bulb-type_lectin_dom"/>
</dbReference>
<comment type="subcellular location">
    <subcellularLocation>
        <location evidence="1">Cell membrane</location>
        <topology evidence="1">Single-pass type I membrane protein</topology>
    </subcellularLocation>
</comment>
<evidence type="ECO:0000256" key="1">
    <source>
        <dbReference type="ARBA" id="ARBA00004251"/>
    </source>
</evidence>
<dbReference type="PIRSF" id="PIRSF000641">
    <property type="entry name" value="SRK"/>
    <property type="match status" value="1"/>
</dbReference>
<evidence type="ECO:0000256" key="23">
    <source>
        <dbReference type="SAM" id="Phobius"/>
    </source>
</evidence>
<feature type="region of interest" description="Disordered" evidence="22">
    <location>
        <begin position="792"/>
        <end position="822"/>
    </location>
</feature>
<evidence type="ECO:0000256" key="20">
    <source>
        <dbReference type="PIRNR" id="PIRNR000641"/>
    </source>
</evidence>
<evidence type="ECO:0000313" key="28">
    <source>
        <dbReference type="EMBL" id="KAK4792018.1"/>
    </source>
</evidence>
<dbReference type="EC" id="2.7.11.1" evidence="20"/>
<comment type="catalytic activity">
    <reaction evidence="18 20">
        <text>L-threonyl-[protein] + ATP = O-phospho-L-threonyl-[protein] + ADP + H(+)</text>
        <dbReference type="Rhea" id="RHEA:46608"/>
        <dbReference type="Rhea" id="RHEA-COMP:11060"/>
        <dbReference type="Rhea" id="RHEA-COMP:11605"/>
        <dbReference type="ChEBI" id="CHEBI:15378"/>
        <dbReference type="ChEBI" id="CHEBI:30013"/>
        <dbReference type="ChEBI" id="CHEBI:30616"/>
        <dbReference type="ChEBI" id="CHEBI:61977"/>
        <dbReference type="ChEBI" id="CHEBI:456216"/>
        <dbReference type="EC" id="2.7.11.1"/>
    </reaction>
</comment>
<evidence type="ECO:0000256" key="21">
    <source>
        <dbReference type="PROSITE-ProRule" id="PRU00076"/>
    </source>
</evidence>
<protein>
    <recommendedName>
        <fullName evidence="20">Receptor-like serine/threonine-protein kinase</fullName>
        <ecNumber evidence="20">2.7.11.1</ecNumber>
    </recommendedName>
</protein>
<dbReference type="Gene3D" id="3.50.4.10">
    <property type="entry name" value="Hepatocyte Growth Factor"/>
    <property type="match status" value="1"/>
</dbReference>
<dbReference type="Pfam" id="PF00954">
    <property type="entry name" value="S_locus_glycop"/>
    <property type="match status" value="1"/>
</dbReference>
<organism evidence="28 29">
    <name type="scientific">Trapa natans</name>
    <name type="common">Water chestnut</name>
    <dbReference type="NCBI Taxonomy" id="22666"/>
    <lineage>
        <taxon>Eukaryota</taxon>
        <taxon>Viridiplantae</taxon>
        <taxon>Streptophyta</taxon>
        <taxon>Embryophyta</taxon>
        <taxon>Tracheophyta</taxon>
        <taxon>Spermatophyta</taxon>
        <taxon>Magnoliopsida</taxon>
        <taxon>eudicotyledons</taxon>
        <taxon>Gunneridae</taxon>
        <taxon>Pentapetalae</taxon>
        <taxon>rosids</taxon>
        <taxon>malvids</taxon>
        <taxon>Myrtales</taxon>
        <taxon>Lythraceae</taxon>
        <taxon>Trapa</taxon>
    </lineage>
</organism>
<keyword evidence="2" id="KW-1003">Cell membrane</keyword>
<keyword evidence="3 20" id="KW-0723">Serine/threonine-protein kinase</keyword>
<evidence type="ECO:0000256" key="2">
    <source>
        <dbReference type="ARBA" id="ARBA00022475"/>
    </source>
</evidence>
<keyword evidence="10 20" id="KW-0547">Nucleotide-binding</keyword>
<evidence type="ECO:0000256" key="16">
    <source>
        <dbReference type="ARBA" id="ARBA00023170"/>
    </source>
</evidence>
<keyword evidence="5 20" id="KW-0808">Transferase</keyword>
<keyword evidence="14 23" id="KW-0472">Membrane</keyword>
<dbReference type="InterPro" id="IPR011009">
    <property type="entry name" value="Kinase-like_dom_sf"/>
</dbReference>
<dbReference type="PANTHER" id="PTHR47974:SF13">
    <property type="entry name" value="G-TYPE LECTIN S-RECEPTOR-LIKE SERINE_THREONINE-PROTEIN KINASE SD3-1"/>
    <property type="match status" value="1"/>
</dbReference>
<evidence type="ECO:0000313" key="29">
    <source>
        <dbReference type="Proteomes" id="UP001346149"/>
    </source>
</evidence>
<dbReference type="FunFam" id="3.30.200.20:FF:000798">
    <property type="entry name" value="G-type lectin S-receptor-like serine/threonine-protein kinase SD3-1"/>
    <property type="match status" value="1"/>
</dbReference>
<keyword evidence="7" id="KW-0732">Signal</keyword>
<keyword evidence="8" id="KW-0430">Lectin</keyword>
<dbReference type="InterPro" id="IPR036426">
    <property type="entry name" value="Bulb-type_lectin_dom_sf"/>
</dbReference>
<feature type="transmembrane region" description="Helical" evidence="23">
    <location>
        <begin position="12"/>
        <end position="31"/>
    </location>
</feature>
<dbReference type="PROSITE" id="PS50948">
    <property type="entry name" value="PAN"/>
    <property type="match status" value="1"/>
</dbReference>
<evidence type="ECO:0000256" key="17">
    <source>
        <dbReference type="ARBA" id="ARBA00023180"/>
    </source>
</evidence>
<dbReference type="InterPro" id="IPR024171">
    <property type="entry name" value="SRK-like_kinase"/>
</dbReference>
<dbReference type="Pfam" id="PF01453">
    <property type="entry name" value="B_lectin"/>
    <property type="match status" value="1"/>
</dbReference>
<evidence type="ECO:0000256" key="22">
    <source>
        <dbReference type="SAM" id="MobiDB-lite"/>
    </source>
</evidence>
<sequence length="822" mass="90765">MLFREFSPFHLIYLLPLLIVFGYTFPECVVCGDPSIVAPCLVPMDMASHDNLLLILHFWLLIYIGLSVLILAIAEIPLGLKISVFDNKRWVSSNGDFAIGFFNTTSQPYQYSVGIRFNSDSIPESGRTVVWVAGGDLAVGNMSYFQITEGGEFIIFDSTIGVVAWSSKTSQQSVSSAVLQDDGNFVLLNQGKEIVWQSFDSPSDTLLPGQRLPMFRPLRAARVDSLSSYYSLYMNASGVLQLRWESNVTYWTGGNPSSDQSNRSVVLTTDGSLQILETGSDQPVMALFGDDHNDTVKFRLLRLDVDGNLRMYSWDQIMVTWRPVWQAVENQCNVFATCGGQGICSLNASGSVHCLCPYNFQPSSKSRCLVPYQEGCRWGSVMLKYENTFLHGMYPPNDSDITSSLQSCKDSCAKNPACTAATFTNDGSGQCFTETTRYLTGYTDNSIAAVSFVKKCSDPTAVDPNLPRPSPKTEAASSVEESSYKICIPCVVGASTVTFISFLLIQLGAVIFIYKRRKSIWMKTISVLKNGNSKGLAVFTLAEINEITGDFKHRIGPKMYKGMLSNRQAVAVKDLGSVVENRKSRAAILKIGNIHHRNLVKLEGYCCESSQRYLIYEYAKNGSVAAYIEDPELAKRLTWRKRMDVCVSVARAVCYLHTECREFMGHGNLKSTNVVLDEYFEAKVSEYGLTGLRAESAESASSALSAAEKDVEDFGTLVMELVSGCRDVGMLLVSFYEQWRDGMAGDLVCKGIEEVDPGELERAIRIAFWCLQVDERLKPSMGEVVKVLEGTLSVDPPPPPFPGHHRPLTGVEDGSSSSSDSE</sequence>
<reference evidence="28 29" key="1">
    <citation type="journal article" date="2023" name="Hortic Res">
        <title>Pangenome of water caltrop reveals structural variations and asymmetric subgenome divergence after allopolyploidization.</title>
        <authorList>
            <person name="Zhang X."/>
            <person name="Chen Y."/>
            <person name="Wang L."/>
            <person name="Yuan Y."/>
            <person name="Fang M."/>
            <person name="Shi L."/>
            <person name="Lu R."/>
            <person name="Comes H.P."/>
            <person name="Ma Y."/>
            <person name="Chen Y."/>
            <person name="Huang G."/>
            <person name="Zhou Y."/>
            <person name="Zheng Z."/>
            <person name="Qiu Y."/>
        </authorList>
    </citation>
    <scope>NUCLEOTIDE SEQUENCE [LARGE SCALE GENOMIC DNA]</scope>
    <source>
        <strain evidence="28">F231</strain>
    </source>
</reference>
<keyword evidence="12 20" id="KW-0067">ATP-binding</keyword>
<dbReference type="GO" id="GO:0004674">
    <property type="term" value="F:protein serine/threonine kinase activity"/>
    <property type="evidence" value="ECO:0007669"/>
    <property type="project" value="UniProtKB-KW"/>
</dbReference>
<evidence type="ECO:0000256" key="4">
    <source>
        <dbReference type="ARBA" id="ARBA00022536"/>
    </source>
</evidence>
<evidence type="ECO:0000259" key="26">
    <source>
        <dbReference type="PROSITE" id="PS50927"/>
    </source>
</evidence>